<evidence type="ECO:0000259" key="11">
    <source>
        <dbReference type="PROSITE" id="PS51843"/>
    </source>
</evidence>
<dbReference type="Pfam" id="PF00104">
    <property type="entry name" value="Hormone_recep"/>
    <property type="match status" value="1"/>
</dbReference>
<dbReference type="GO" id="GO:0003677">
    <property type="term" value="F:DNA binding"/>
    <property type="evidence" value="ECO:0007669"/>
    <property type="project" value="UniProtKB-KW"/>
</dbReference>
<comment type="similarity">
    <text evidence="1">Belongs to the nuclear hormone receptor family.</text>
</comment>
<dbReference type="PRINTS" id="PR00047">
    <property type="entry name" value="STROIDFINGER"/>
</dbReference>
<evidence type="ECO:0000259" key="10">
    <source>
        <dbReference type="PROSITE" id="PS51030"/>
    </source>
</evidence>
<keyword evidence="8" id="KW-0675">Receptor</keyword>
<dbReference type="AlphaFoldDB" id="A0ABD2KSB8"/>
<dbReference type="SUPFAM" id="SSF57716">
    <property type="entry name" value="Glucocorticoid receptor-like (DNA-binding domain)"/>
    <property type="match status" value="1"/>
</dbReference>
<comment type="caution">
    <text evidence="12">The sequence shown here is derived from an EMBL/GenBank/DDBJ whole genome shotgun (WGS) entry which is preliminary data.</text>
</comment>
<evidence type="ECO:0000256" key="1">
    <source>
        <dbReference type="ARBA" id="ARBA00005993"/>
    </source>
</evidence>
<evidence type="ECO:0000256" key="4">
    <source>
        <dbReference type="ARBA" id="ARBA00022833"/>
    </source>
</evidence>
<sequence>MTAAHFECSVCCRPCKYFYYGVKCCEACKHFFRRSVSLSKEFKCKSGGGCDVIKDFSKCKRCRLDKCFTAGMNPHGVNASKFNGQKQQNIGTELVALNIIMDRNESAKWTGPDSPLVQKDFMSFISLKHLLEVEQKVRRIRDSDTPIPKLFYDRCATFELILDERKVNLLNCANKFLKMPNCNKGSDKAEELIWQKGVFAQLPKYLFMDLLFVFETAKTFSFFERLDDKDKVALCSNIAMPLVVLSNGFYSAQQNCDAFSTPEGFLPITLFKHAWYKHDPTILKMSDQLLCKAIGPFTRAKMNTVEFVVLRAIIFAHMVSPGLSDKAQKMLSTEAEKFAALLMSILQTNYGGEGGARRYVELMALIEFVFNSGAKHRELLSYLSIVLDPNFDLVMPPVLAKLQNASSSSSSSVRPQIAVSVFVRSSRTLFGNCHPSRDSMALMPFNLFLLSALFFTANAYDLIFKNISVPDELKDKIECTFEAKKGNGENECGLGELETDGRRNGELKWAEDKLCIKVKCEEKGNDTKFAFRLQQCELVDLKKSDKPMKRPIHLIDSNGCLAPNAKGQWPKLNPPLNYSFEERTVEMRGWTFGNETDIGQFPDEATLSCAVEICADPCEQSCLDKISLDKCSLNDFIGDKNATDICHEENAAAVQGTISFYLMTLLMFLCSSTVLMFQ</sequence>
<dbReference type="InterPro" id="IPR013088">
    <property type="entry name" value="Znf_NHR/GATA"/>
</dbReference>
<evidence type="ECO:0000313" key="12">
    <source>
        <dbReference type="EMBL" id="KAL3105778.1"/>
    </source>
</evidence>
<dbReference type="PROSITE" id="PS51030">
    <property type="entry name" value="NUCLEAR_REC_DBD_2"/>
    <property type="match status" value="1"/>
</dbReference>
<gene>
    <name evidence="12" type="ORF">niasHT_026553</name>
</gene>
<dbReference type="InterPro" id="IPR000536">
    <property type="entry name" value="Nucl_hrmn_rcpt_lig-bd"/>
</dbReference>
<keyword evidence="9" id="KW-0539">Nucleus</keyword>
<evidence type="ECO:0000256" key="7">
    <source>
        <dbReference type="ARBA" id="ARBA00023163"/>
    </source>
</evidence>
<keyword evidence="5" id="KW-0805">Transcription regulation</keyword>
<dbReference type="InterPro" id="IPR050274">
    <property type="entry name" value="Nuclear_hormone_rcpt_NR2"/>
</dbReference>
<reference evidence="12 13" key="1">
    <citation type="submission" date="2024-10" db="EMBL/GenBank/DDBJ databases">
        <authorList>
            <person name="Kim D."/>
        </authorList>
    </citation>
    <scope>NUCLEOTIDE SEQUENCE [LARGE SCALE GENOMIC DNA]</scope>
    <source>
        <strain evidence="12">BH-2024</strain>
    </source>
</reference>
<keyword evidence="6" id="KW-0238">DNA-binding</keyword>
<dbReference type="Pfam" id="PF00105">
    <property type="entry name" value="zf-C4"/>
    <property type="match status" value="1"/>
</dbReference>
<dbReference type="InterPro" id="IPR001628">
    <property type="entry name" value="Znf_hrmn_rcpt"/>
</dbReference>
<name>A0ABD2KSB8_9BILA</name>
<dbReference type="Gene3D" id="1.10.565.10">
    <property type="entry name" value="Retinoid X Receptor"/>
    <property type="match status" value="1"/>
</dbReference>
<keyword evidence="2" id="KW-0479">Metal-binding</keyword>
<evidence type="ECO:0000256" key="8">
    <source>
        <dbReference type="ARBA" id="ARBA00023170"/>
    </source>
</evidence>
<dbReference type="GO" id="GO:0008270">
    <property type="term" value="F:zinc ion binding"/>
    <property type="evidence" value="ECO:0007669"/>
    <property type="project" value="UniProtKB-KW"/>
</dbReference>
<protein>
    <submittedName>
        <fullName evidence="12">Uncharacterized protein</fullName>
    </submittedName>
</protein>
<dbReference type="Proteomes" id="UP001620626">
    <property type="component" value="Unassembled WGS sequence"/>
</dbReference>
<dbReference type="SUPFAM" id="SSF48508">
    <property type="entry name" value="Nuclear receptor ligand-binding domain"/>
    <property type="match status" value="1"/>
</dbReference>
<accession>A0ABD2KSB8</accession>
<evidence type="ECO:0000256" key="6">
    <source>
        <dbReference type="ARBA" id="ARBA00023125"/>
    </source>
</evidence>
<evidence type="ECO:0000256" key="2">
    <source>
        <dbReference type="ARBA" id="ARBA00022723"/>
    </source>
</evidence>
<dbReference type="SMART" id="SM00430">
    <property type="entry name" value="HOLI"/>
    <property type="match status" value="1"/>
</dbReference>
<dbReference type="PANTHER" id="PTHR24083">
    <property type="entry name" value="NUCLEAR HORMONE RECEPTOR"/>
    <property type="match status" value="1"/>
</dbReference>
<feature type="domain" description="Nuclear receptor" evidence="10">
    <location>
        <begin position="5"/>
        <end position="79"/>
    </location>
</feature>
<evidence type="ECO:0000256" key="5">
    <source>
        <dbReference type="ARBA" id="ARBA00023015"/>
    </source>
</evidence>
<dbReference type="SMART" id="SM00399">
    <property type="entry name" value="ZnF_C4"/>
    <property type="match status" value="1"/>
</dbReference>
<dbReference type="EMBL" id="JBICBT010000676">
    <property type="protein sequence ID" value="KAL3105778.1"/>
    <property type="molecule type" value="Genomic_DNA"/>
</dbReference>
<dbReference type="InterPro" id="IPR035500">
    <property type="entry name" value="NHR-like_dom_sf"/>
</dbReference>
<dbReference type="Gene3D" id="3.30.50.10">
    <property type="entry name" value="Erythroid Transcription Factor GATA-1, subunit A"/>
    <property type="match status" value="1"/>
</dbReference>
<keyword evidence="4" id="KW-0862">Zinc</keyword>
<evidence type="ECO:0000256" key="9">
    <source>
        <dbReference type="ARBA" id="ARBA00023242"/>
    </source>
</evidence>
<feature type="domain" description="NR LBD" evidence="11">
    <location>
        <begin position="142"/>
        <end position="402"/>
    </location>
</feature>
<keyword evidence="7" id="KW-0804">Transcription</keyword>
<proteinExistence type="inferred from homology"/>
<evidence type="ECO:0000313" key="13">
    <source>
        <dbReference type="Proteomes" id="UP001620626"/>
    </source>
</evidence>
<evidence type="ECO:0000256" key="3">
    <source>
        <dbReference type="ARBA" id="ARBA00022771"/>
    </source>
</evidence>
<keyword evidence="3" id="KW-0863">Zinc-finger</keyword>
<dbReference type="PROSITE" id="PS51843">
    <property type="entry name" value="NR_LBD"/>
    <property type="match status" value="1"/>
</dbReference>
<organism evidence="12 13">
    <name type="scientific">Heterodera trifolii</name>
    <dbReference type="NCBI Taxonomy" id="157864"/>
    <lineage>
        <taxon>Eukaryota</taxon>
        <taxon>Metazoa</taxon>
        <taxon>Ecdysozoa</taxon>
        <taxon>Nematoda</taxon>
        <taxon>Chromadorea</taxon>
        <taxon>Rhabditida</taxon>
        <taxon>Tylenchina</taxon>
        <taxon>Tylenchomorpha</taxon>
        <taxon>Tylenchoidea</taxon>
        <taxon>Heteroderidae</taxon>
        <taxon>Heteroderinae</taxon>
        <taxon>Heterodera</taxon>
    </lineage>
</organism>
<keyword evidence="13" id="KW-1185">Reference proteome</keyword>